<keyword evidence="3 7" id="KW-0378">Hydrolase</keyword>
<dbReference type="GO" id="GO:0005975">
    <property type="term" value="P:carbohydrate metabolic process"/>
    <property type="evidence" value="ECO:0007669"/>
    <property type="project" value="InterPro"/>
</dbReference>
<comment type="similarity">
    <text evidence="1 6">Belongs to the glycosyl hydrolase 1 family.</text>
</comment>
<keyword evidence="8" id="KW-0732">Signal</keyword>
<name>A0A8S4RS62_9NEOP</name>
<keyword evidence="10" id="KW-1185">Reference proteome</keyword>
<dbReference type="OrthoDB" id="65569at2759"/>
<dbReference type="PRINTS" id="PR00131">
    <property type="entry name" value="GLHYDRLASE1"/>
</dbReference>
<evidence type="ECO:0000256" key="7">
    <source>
        <dbReference type="RuleBase" id="RU004468"/>
    </source>
</evidence>
<dbReference type="PANTHER" id="PTHR10353">
    <property type="entry name" value="GLYCOSYL HYDROLASE"/>
    <property type="match status" value="1"/>
</dbReference>
<accession>A0A8S4RS62</accession>
<evidence type="ECO:0000313" key="9">
    <source>
        <dbReference type="EMBL" id="CAH2240551.1"/>
    </source>
</evidence>
<organism evidence="9 10">
    <name type="scientific">Pararge aegeria aegeria</name>
    <dbReference type="NCBI Taxonomy" id="348720"/>
    <lineage>
        <taxon>Eukaryota</taxon>
        <taxon>Metazoa</taxon>
        <taxon>Ecdysozoa</taxon>
        <taxon>Arthropoda</taxon>
        <taxon>Hexapoda</taxon>
        <taxon>Insecta</taxon>
        <taxon>Pterygota</taxon>
        <taxon>Neoptera</taxon>
        <taxon>Endopterygota</taxon>
        <taxon>Lepidoptera</taxon>
        <taxon>Glossata</taxon>
        <taxon>Ditrysia</taxon>
        <taxon>Papilionoidea</taxon>
        <taxon>Nymphalidae</taxon>
        <taxon>Satyrinae</taxon>
        <taxon>Satyrini</taxon>
        <taxon>Parargina</taxon>
        <taxon>Pararge</taxon>
    </lineage>
</organism>
<dbReference type="PROSITE" id="PS00572">
    <property type="entry name" value="GLYCOSYL_HYDROL_F1_1"/>
    <property type="match status" value="1"/>
</dbReference>
<evidence type="ECO:0000256" key="4">
    <source>
        <dbReference type="ARBA" id="ARBA00023295"/>
    </source>
</evidence>
<dbReference type="PANTHER" id="PTHR10353:SF36">
    <property type="entry name" value="LP05116P"/>
    <property type="match status" value="1"/>
</dbReference>
<evidence type="ECO:0000256" key="3">
    <source>
        <dbReference type="ARBA" id="ARBA00022801"/>
    </source>
</evidence>
<dbReference type="EC" id="3.2.1.21" evidence="2"/>
<evidence type="ECO:0000256" key="5">
    <source>
        <dbReference type="PROSITE-ProRule" id="PRU10055"/>
    </source>
</evidence>
<feature type="chain" id="PRO_5035830689" description="beta-glucosidase" evidence="8">
    <location>
        <begin position="18"/>
        <end position="469"/>
    </location>
</feature>
<dbReference type="EMBL" id="CAKXAJ010025534">
    <property type="protein sequence ID" value="CAH2240551.1"/>
    <property type="molecule type" value="Genomic_DNA"/>
</dbReference>
<feature type="signal peptide" evidence="8">
    <location>
        <begin position="1"/>
        <end position="17"/>
    </location>
</feature>
<keyword evidence="4 7" id="KW-0326">Glycosidase</keyword>
<sequence>MLIWPIITIYIIILSLSSVELNTGSKCKVRKFPRGFMFGTATSAYQIEGAWNVDGKTENIWDHLSHTRPHLIKNGSNGDIADDSYNFYKRDVEMLRELGVDFYRFSMSWNRILPTSFPDKINKAGKLQELGGWANPYMVDWYADYARTLFELFGDRVKYWVTINEPHQVCHFGYGGTILAPALNIKGVAEYLCAKNLLLAHAKAYHIYDEEFRPDHKGLIFISLSAQWYEPLFRNQSEAAHDANQFEWEQYAHPIFSKTGDFPPAMKNRIATRSAEQGFFRSRLPEFTPYEIQLIKGSSDLFGLNHYFTQYVYRNKTLCGYYDSPSYEDDLAVIFKFLPEWTIGQSNFTKEYDNATVYITENGFATFGGLNDDDRVLYYTEYLSAMLDAMEEGSDVQAYTAWSLMDNYEWSYGYTEKFGLYEVDYSTPKRTRTPRKSAYVMRDIFQTHLLNRCRAHDMDVTMAIKKNED</sequence>
<dbReference type="InterPro" id="IPR017853">
    <property type="entry name" value="GH"/>
</dbReference>
<evidence type="ECO:0000256" key="1">
    <source>
        <dbReference type="ARBA" id="ARBA00010838"/>
    </source>
</evidence>
<dbReference type="PROSITE" id="PS00653">
    <property type="entry name" value="GLYCOSYL_HYDROL_F1_2"/>
    <property type="match status" value="1"/>
</dbReference>
<feature type="active site" description="Nucleophile" evidence="5">
    <location>
        <position position="361"/>
    </location>
</feature>
<dbReference type="Gene3D" id="3.20.20.80">
    <property type="entry name" value="Glycosidases"/>
    <property type="match status" value="2"/>
</dbReference>
<dbReference type="AlphaFoldDB" id="A0A8S4RS62"/>
<comment type="caution">
    <text evidence="9">The sequence shown here is derived from an EMBL/GenBank/DDBJ whole genome shotgun (WGS) entry which is preliminary data.</text>
</comment>
<gene>
    <name evidence="9" type="primary">jg21025</name>
    <name evidence="9" type="ORF">PAEG_LOCUS17126</name>
</gene>
<proteinExistence type="inferred from homology"/>
<dbReference type="InterPro" id="IPR001360">
    <property type="entry name" value="Glyco_hydro_1"/>
</dbReference>
<dbReference type="GO" id="GO:0008422">
    <property type="term" value="F:beta-glucosidase activity"/>
    <property type="evidence" value="ECO:0007669"/>
    <property type="project" value="TreeGrafter"/>
</dbReference>
<dbReference type="Proteomes" id="UP000838756">
    <property type="component" value="Unassembled WGS sequence"/>
</dbReference>
<reference evidence="9" key="1">
    <citation type="submission" date="2022-03" db="EMBL/GenBank/DDBJ databases">
        <authorList>
            <person name="Lindestad O."/>
        </authorList>
    </citation>
    <scope>NUCLEOTIDE SEQUENCE</scope>
</reference>
<evidence type="ECO:0000256" key="6">
    <source>
        <dbReference type="RuleBase" id="RU003690"/>
    </source>
</evidence>
<dbReference type="SUPFAM" id="SSF51445">
    <property type="entry name" value="(Trans)glycosidases"/>
    <property type="match status" value="1"/>
</dbReference>
<dbReference type="InterPro" id="IPR033132">
    <property type="entry name" value="GH_1_N_CS"/>
</dbReference>
<protein>
    <recommendedName>
        <fullName evidence="2">beta-glucosidase</fullName>
        <ecNumber evidence="2">3.2.1.21</ecNumber>
    </recommendedName>
</protein>
<dbReference type="InterPro" id="IPR018120">
    <property type="entry name" value="Glyco_hydro_1_AS"/>
</dbReference>
<dbReference type="Pfam" id="PF00232">
    <property type="entry name" value="Glyco_hydro_1"/>
    <property type="match status" value="2"/>
</dbReference>
<evidence type="ECO:0000313" key="10">
    <source>
        <dbReference type="Proteomes" id="UP000838756"/>
    </source>
</evidence>
<evidence type="ECO:0000256" key="2">
    <source>
        <dbReference type="ARBA" id="ARBA00012744"/>
    </source>
</evidence>
<evidence type="ECO:0000256" key="8">
    <source>
        <dbReference type="SAM" id="SignalP"/>
    </source>
</evidence>